<dbReference type="PROSITE" id="PS00211">
    <property type="entry name" value="ABC_TRANSPORTER_1"/>
    <property type="match status" value="1"/>
</dbReference>
<dbReference type="SUPFAM" id="SSF52540">
    <property type="entry name" value="P-loop containing nucleoside triphosphate hydrolases"/>
    <property type="match status" value="1"/>
</dbReference>
<dbReference type="SMART" id="SM00382">
    <property type="entry name" value="AAA"/>
    <property type="match status" value="1"/>
</dbReference>
<evidence type="ECO:0000256" key="12">
    <source>
        <dbReference type="SAM" id="Phobius"/>
    </source>
</evidence>
<dbReference type="InterPro" id="IPR039421">
    <property type="entry name" value="Type_1_exporter"/>
</dbReference>
<keyword evidence="6" id="KW-0547">Nucleotide-binding</keyword>
<evidence type="ECO:0000256" key="4">
    <source>
        <dbReference type="ARBA" id="ARBA00022692"/>
    </source>
</evidence>
<dbReference type="InterPro" id="IPR017871">
    <property type="entry name" value="ABC_transporter-like_CS"/>
</dbReference>
<dbReference type="FunFam" id="3.40.50.300:FF:000479">
    <property type="entry name" value="Multidrug resistance protein 1A"/>
    <property type="match status" value="1"/>
</dbReference>
<accession>A0A0R3TI88</accession>
<feature type="transmembrane region" description="Helical" evidence="12">
    <location>
        <begin position="6"/>
        <end position="24"/>
    </location>
</feature>
<dbReference type="GO" id="GO:0015421">
    <property type="term" value="F:ABC-type oligopeptide transporter activity"/>
    <property type="evidence" value="ECO:0007669"/>
    <property type="project" value="TreeGrafter"/>
</dbReference>
<dbReference type="GO" id="GO:0090374">
    <property type="term" value="P:oligopeptide export from mitochondrion"/>
    <property type="evidence" value="ECO:0007669"/>
    <property type="project" value="TreeGrafter"/>
</dbReference>
<reference evidence="14" key="1">
    <citation type="submission" date="2017-02" db="UniProtKB">
        <authorList>
            <consortium name="WormBaseParasite"/>
        </authorList>
    </citation>
    <scope>IDENTIFICATION</scope>
</reference>
<dbReference type="InterPro" id="IPR003439">
    <property type="entry name" value="ABC_transporter-like_ATP-bd"/>
</dbReference>
<dbReference type="SUPFAM" id="SSF90123">
    <property type="entry name" value="ABC transporter transmembrane region"/>
    <property type="match status" value="1"/>
</dbReference>
<name>A0A0R3TI88_RODNA</name>
<evidence type="ECO:0000256" key="3">
    <source>
        <dbReference type="ARBA" id="ARBA00022448"/>
    </source>
</evidence>
<keyword evidence="7" id="KW-0067">ATP-binding</keyword>
<evidence type="ECO:0000256" key="7">
    <source>
        <dbReference type="ARBA" id="ARBA00022840"/>
    </source>
</evidence>
<dbReference type="InterPro" id="IPR027417">
    <property type="entry name" value="P-loop_NTPase"/>
</dbReference>
<evidence type="ECO:0000256" key="5">
    <source>
        <dbReference type="ARBA" id="ARBA00022737"/>
    </source>
</evidence>
<dbReference type="CDD" id="cd03249">
    <property type="entry name" value="ABC_MTABC3_MDL1_MDL2"/>
    <property type="match status" value="1"/>
</dbReference>
<comment type="similarity">
    <text evidence="2">Belongs to the ABC transporter superfamily. ABCB family. Multidrug resistance exporter (TC 3.A.1.201) subfamily.</text>
</comment>
<sequence>LGSTDATIYILIAVTFFYGILMLNRGDSNPGEIVFVVLSMLFGGATIGQAFQQYDHFNFAVTAAGEIFPTIDRIPPIDKQPSEDKIRLSALKCEIVFEKVSFYYPTRPDVLVLDNFSWHIKPGNDLALVGASGSGKSTIIQLLQRQYDPTSGRITVDGVDLRDLDLYWWRSCLGVVSQEPGLFAGTLGENISLGKLDATAEEIEKAAVKAHAHDFITKLPDAYDTVFVTQDGGGGMSGGQKQRIAIARALIREPQLLLLDEATSALDTRSERAVQSALDEAMKNRTTVTVAHRLTTVRDADVILVMEHGRVVESGNHDELMRLNGVYANLASKVQLKKNNEAEDSDEESGDDDDVEEIIKAAQLQQQEQEGDVDKVHELHSELEGKTVTSSISESLDEMVVGKKSNILMELVRLNKPEMWYLVIGCLTSALIGGMQAGFIIFYTEMYDVSNCIMFFDNDI</sequence>
<evidence type="ECO:0000313" key="14">
    <source>
        <dbReference type="WBParaSite" id="HNAJ_0000677901-mRNA-1"/>
    </source>
</evidence>
<dbReference type="InterPro" id="IPR036640">
    <property type="entry name" value="ABC1_TM_sf"/>
</dbReference>
<keyword evidence="8" id="KW-1278">Translocase</keyword>
<dbReference type="PROSITE" id="PS50893">
    <property type="entry name" value="ABC_TRANSPORTER_2"/>
    <property type="match status" value="1"/>
</dbReference>
<dbReference type="Gene3D" id="3.40.50.300">
    <property type="entry name" value="P-loop containing nucleotide triphosphate hydrolases"/>
    <property type="match status" value="1"/>
</dbReference>
<keyword evidence="9 12" id="KW-1133">Transmembrane helix</keyword>
<dbReference type="GO" id="GO:0016887">
    <property type="term" value="F:ATP hydrolysis activity"/>
    <property type="evidence" value="ECO:0007669"/>
    <property type="project" value="InterPro"/>
</dbReference>
<feature type="domain" description="ABC transporter" evidence="13">
    <location>
        <begin position="95"/>
        <end position="333"/>
    </location>
</feature>
<dbReference type="PANTHER" id="PTHR43394:SF11">
    <property type="entry name" value="ATP-BINDING CASSETTE TRANSPORTER"/>
    <property type="match status" value="1"/>
</dbReference>
<dbReference type="InterPro" id="IPR003593">
    <property type="entry name" value="AAA+_ATPase"/>
</dbReference>
<dbReference type="WBParaSite" id="HNAJ_0000677901-mRNA-1">
    <property type="protein sequence ID" value="HNAJ_0000677901-mRNA-1"/>
    <property type="gene ID" value="HNAJ_0000677901"/>
</dbReference>
<evidence type="ECO:0000259" key="13">
    <source>
        <dbReference type="PROSITE" id="PS50893"/>
    </source>
</evidence>
<evidence type="ECO:0000256" key="9">
    <source>
        <dbReference type="ARBA" id="ARBA00022989"/>
    </source>
</evidence>
<dbReference type="AlphaFoldDB" id="A0A0R3TI88"/>
<keyword evidence="11" id="KW-0325">Glycoprotein</keyword>
<dbReference type="STRING" id="102285.A0A0R3TI88"/>
<evidence type="ECO:0000256" key="6">
    <source>
        <dbReference type="ARBA" id="ARBA00022741"/>
    </source>
</evidence>
<proteinExistence type="inferred from homology"/>
<keyword evidence="10 12" id="KW-0472">Membrane</keyword>
<evidence type="ECO:0000256" key="8">
    <source>
        <dbReference type="ARBA" id="ARBA00022967"/>
    </source>
</evidence>
<evidence type="ECO:0000256" key="2">
    <source>
        <dbReference type="ARBA" id="ARBA00007577"/>
    </source>
</evidence>
<keyword evidence="4 12" id="KW-0812">Transmembrane</keyword>
<evidence type="ECO:0000256" key="11">
    <source>
        <dbReference type="ARBA" id="ARBA00023180"/>
    </source>
</evidence>
<dbReference type="PANTHER" id="PTHR43394">
    <property type="entry name" value="ATP-DEPENDENT PERMEASE MDL1, MITOCHONDRIAL"/>
    <property type="match status" value="1"/>
</dbReference>
<dbReference type="GO" id="GO:0005524">
    <property type="term" value="F:ATP binding"/>
    <property type="evidence" value="ECO:0007669"/>
    <property type="project" value="UniProtKB-KW"/>
</dbReference>
<keyword evidence="3" id="KW-0813">Transport</keyword>
<evidence type="ECO:0000256" key="1">
    <source>
        <dbReference type="ARBA" id="ARBA00004141"/>
    </source>
</evidence>
<dbReference type="Pfam" id="PF00005">
    <property type="entry name" value="ABC_tran"/>
    <property type="match status" value="1"/>
</dbReference>
<organism evidence="14">
    <name type="scientific">Rodentolepis nana</name>
    <name type="common">Dwarf tapeworm</name>
    <name type="synonym">Hymenolepis nana</name>
    <dbReference type="NCBI Taxonomy" id="102285"/>
    <lineage>
        <taxon>Eukaryota</taxon>
        <taxon>Metazoa</taxon>
        <taxon>Spiralia</taxon>
        <taxon>Lophotrochozoa</taxon>
        <taxon>Platyhelminthes</taxon>
        <taxon>Cestoda</taxon>
        <taxon>Eucestoda</taxon>
        <taxon>Cyclophyllidea</taxon>
        <taxon>Hymenolepididae</taxon>
        <taxon>Rodentolepis</taxon>
    </lineage>
</organism>
<keyword evidence="5" id="KW-0677">Repeat</keyword>
<feature type="transmembrane region" description="Helical" evidence="12">
    <location>
        <begin position="33"/>
        <end position="51"/>
    </location>
</feature>
<comment type="subcellular location">
    <subcellularLocation>
        <location evidence="1">Membrane</location>
        <topology evidence="1">Multi-pass membrane protein</topology>
    </subcellularLocation>
</comment>
<dbReference type="Gene3D" id="1.20.1560.10">
    <property type="entry name" value="ABC transporter type 1, transmembrane domain"/>
    <property type="match status" value="1"/>
</dbReference>
<feature type="transmembrane region" description="Helical" evidence="12">
    <location>
        <begin position="419"/>
        <end position="444"/>
    </location>
</feature>
<protein>
    <submittedName>
        <fullName evidence="14">ABC transporter domain-containing protein</fullName>
    </submittedName>
</protein>
<dbReference type="GO" id="GO:0005743">
    <property type="term" value="C:mitochondrial inner membrane"/>
    <property type="evidence" value="ECO:0007669"/>
    <property type="project" value="TreeGrafter"/>
</dbReference>
<evidence type="ECO:0000256" key="10">
    <source>
        <dbReference type="ARBA" id="ARBA00023136"/>
    </source>
</evidence>